<dbReference type="PROSITE" id="PS00455">
    <property type="entry name" value="AMP_BINDING"/>
    <property type="match status" value="1"/>
</dbReference>
<dbReference type="GO" id="GO:0008218">
    <property type="term" value="P:bioluminescence"/>
    <property type="evidence" value="ECO:0007669"/>
    <property type="project" value="UniProtKB-KW"/>
</dbReference>
<dbReference type="GO" id="GO:0004467">
    <property type="term" value="F:long-chain fatty acid-CoA ligase activity"/>
    <property type="evidence" value="ECO:0007669"/>
    <property type="project" value="TreeGrafter"/>
</dbReference>
<reference evidence="16 17" key="1">
    <citation type="journal article" date="2024" name="BMC Genomics">
        <title>De novo assembly and annotation of Popillia japonica's genome with initial clues to its potential as an invasive pest.</title>
        <authorList>
            <person name="Cucini C."/>
            <person name="Boschi S."/>
            <person name="Funari R."/>
            <person name="Cardaioli E."/>
            <person name="Iannotti N."/>
            <person name="Marturano G."/>
            <person name="Paoli F."/>
            <person name="Bruttini M."/>
            <person name="Carapelli A."/>
            <person name="Frati F."/>
            <person name="Nardi F."/>
        </authorList>
    </citation>
    <scope>NUCLEOTIDE SEQUENCE [LARGE SCALE GENOMIC DNA]</scope>
    <source>
        <strain evidence="16">DMR45628</strain>
    </source>
</reference>
<keyword evidence="7" id="KW-0067">ATP-binding</keyword>
<evidence type="ECO:0000256" key="10">
    <source>
        <dbReference type="ARBA" id="ARBA00023140"/>
    </source>
</evidence>
<dbReference type="PANTHER" id="PTHR24096">
    <property type="entry name" value="LONG-CHAIN-FATTY-ACID--COA LIGASE"/>
    <property type="match status" value="1"/>
</dbReference>
<evidence type="ECO:0000256" key="7">
    <source>
        <dbReference type="ARBA" id="ARBA00022840"/>
    </source>
</evidence>
<evidence type="ECO:0000313" key="17">
    <source>
        <dbReference type="Proteomes" id="UP001458880"/>
    </source>
</evidence>
<comment type="caution">
    <text evidence="16">The sequence shown here is derived from an EMBL/GenBank/DDBJ whole genome shotgun (WGS) entry which is preliminary data.</text>
</comment>
<evidence type="ECO:0000256" key="13">
    <source>
        <dbReference type="ARBA" id="ARBA00048497"/>
    </source>
</evidence>
<evidence type="ECO:0000259" key="14">
    <source>
        <dbReference type="Pfam" id="PF00501"/>
    </source>
</evidence>
<sequence>MFSKKIQPHKWFYQQFNYSKRIAGKRHQSTSTGNIVRPRVTDLKLSQCLLHEYVWNKLDKWYDKTALICAETGRYLTYGDVYKKSRSLGTFLRKHKKLELSDTVAIYLPNVPEYAVIILGATQYGLKVTTINPIYTVDEIKRQLIDSNAKAIFTLRSLFPIANQAACISKKDIPIIVIKNDNDTAMPDQAIKFEEIVEIQSETNKDYIDIHDVACLPYSSGTTGLPKGVQLTHHNIVSNLQQIASSEFKLNVDTEDQQDVVPLILPMYHIYGLSVILLNMISQGCKLVTVPKFSSNTFIKILEMHKPHILYAVPPIILMLLNNQHIKLKHIESLRQVVCSASPLGAADIEKFHSKTHGKKNFMQIYGMTEASPIILHQSNVLENGVKIGASGLLVPNTLAKIVAVNDTTNTPLEKFKSGELLVKGPQIMKGYHNNPESTSSTVVDNWIRTGDIGHYDEDGQFYITDRLKELIKVKGFQVAPAELEELLRNHPAVLDAAVIGIKHTNFGEVPKAFVVLKPSLKATAADIIKFIDGKVAPYKKLSGGVVILDNIPRTASGKILRRQLKEL</sequence>
<keyword evidence="11" id="KW-0455">Luminescence</keyword>
<protein>
    <recommendedName>
        <fullName evidence="4">Luciferin 4-monooxygenase</fullName>
        <ecNumber evidence="3">1.13.12.7</ecNumber>
    </recommendedName>
</protein>
<name>A0AAW1LXH9_POPJA</name>
<dbReference type="AlphaFoldDB" id="A0AAW1LXH9"/>
<evidence type="ECO:0000256" key="12">
    <source>
        <dbReference type="ARBA" id="ARBA00023262"/>
    </source>
</evidence>
<keyword evidence="5" id="KW-0479">Metal-binding</keyword>
<dbReference type="GO" id="GO:0046949">
    <property type="term" value="P:fatty-acyl-CoA biosynthetic process"/>
    <property type="evidence" value="ECO:0007669"/>
    <property type="project" value="TreeGrafter"/>
</dbReference>
<evidence type="ECO:0000256" key="2">
    <source>
        <dbReference type="ARBA" id="ARBA00006432"/>
    </source>
</evidence>
<dbReference type="Proteomes" id="UP001458880">
    <property type="component" value="Unassembled WGS sequence"/>
</dbReference>
<keyword evidence="6" id="KW-0547">Nucleotide-binding</keyword>
<dbReference type="FunFam" id="3.30.300.30:FF:000007">
    <property type="entry name" value="4-coumarate--CoA ligase 2"/>
    <property type="match status" value="1"/>
</dbReference>
<proteinExistence type="inferred from homology"/>
<evidence type="ECO:0000256" key="4">
    <source>
        <dbReference type="ARBA" id="ARBA00019043"/>
    </source>
</evidence>
<gene>
    <name evidence="16" type="ORF">QE152_g9765</name>
</gene>
<dbReference type="GO" id="GO:0005777">
    <property type="term" value="C:peroxisome"/>
    <property type="evidence" value="ECO:0007669"/>
    <property type="project" value="UniProtKB-SubCell"/>
</dbReference>
<organism evidence="16 17">
    <name type="scientific">Popillia japonica</name>
    <name type="common">Japanese beetle</name>
    <dbReference type="NCBI Taxonomy" id="7064"/>
    <lineage>
        <taxon>Eukaryota</taxon>
        <taxon>Metazoa</taxon>
        <taxon>Ecdysozoa</taxon>
        <taxon>Arthropoda</taxon>
        <taxon>Hexapoda</taxon>
        <taxon>Insecta</taxon>
        <taxon>Pterygota</taxon>
        <taxon>Neoptera</taxon>
        <taxon>Endopterygota</taxon>
        <taxon>Coleoptera</taxon>
        <taxon>Polyphaga</taxon>
        <taxon>Scarabaeiformia</taxon>
        <taxon>Scarabaeidae</taxon>
        <taxon>Rutelinae</taxon>
        <taxon>Popillia</taxon>
    </lineage>
</organism>
<evidence type="ECO:0000259" key="15">
    <source>
        <dbReference type="Pfam" id="PF13193"/>
    </source>
</evidence>
<dbReference type="InterPro" id="IPR045851">
    <property type="entry name" value="AMP-bd_C_sf"/>
</dbReference>
<dbReference type="Gene3D" id="3.40.50.12780">
    <property type="entry name" value="N-terminal domain of ligase-like"/>
    <property type="match status" value="1"/>
</dbReference>
<dbReference type="InterPro" id="IPR020845">
    <property type="entry name" value="AMP-binding_CS"/>
</dbReference>
<dbReference type="GO" id="GO:0004497">
    <property type="term" value="F:monooxygenase activity"/>
    <property type="evidence" value="ECO:0007669"/>
    <property type="project" value="UniProtKB-KW"/>
</dbReference>
<feature type="domain" description="AMP-dependent synthetase/ligase" evidence="14">
    <location>
        <begin position="58"/>
        <end position="433"/>
    </location>
</feature>
<feature type="domain" description="AMP-binding enzyme C-terminal" evidence="15">
    <location>
        <begin position="483"/>
        <end position="559"/>
    </location>
</feature>
<dbReference type="GO" id="GO:0005524">
    <property type="term" value="F:ATP binding"/>
    <property type="evidence" value="ECO:0007669"/>
    <property type="project" value="UniProtKB-KW"/>
</dbReference>
<evidence type="ECO:0000256" key="5">
    <source>
        <dbReference type="ARBA" id="ARBA00022723"/>
    </source>
</evidence>
<dbReference type="Pfam" id="PF00501">
    <property type="entry name" value="AMP-binding"/>
    <property type="match status" value="1"/>
</dbReference>
<comment type="similarity">
    <text evidence="2">Belongs to the ATP-dependent AMP-binding enzyme family.</text>
</comment>
<dbReference type="EC" id="1.13.12.7" evidence="3"/>
<evidence type="ECO:0000256" key="1">
    <source>
        <dbReference type="ARBA" id="ARBA00004275"/>
    </source>
</evidence>
<dbReference type="GO" id="GO:0046872">
    <property type="term" value="F:metal ion binding"/>
    <property type="evidence" value="ECO:0007669"/>
    <property type="project" value="UniProtKB-KW"/>
</dbReference>
<comment type="catalytic activity">
    <reaction evidence="13">
        <text>firefly D-luciferin + ATP + O2 = firefly oxyluciferin + hnu + AMP + CO2 + diphosphate</text>
        <dbReference type="Rhea" id="RHEA:10732"/>
        <dbReference type="ChEBI" id="CHEBI:15379"/>
        <dbReference type="ChEBI" id="CHEBI:16526"/>
        <dbReference type="ChEBI" id="CHEBI:16792"/>
        <dbReference type="ChEBI" id="CHEBI:30212"/>
        <dbReference type="ChEBI" id="CHEBI:30616"/>
        <dbReference type="ChEBI" id="CHEBI:33019"/>
        <dbReference type="ChEBI" id="CHEBI:58038"/>
        <dbReference type="ChEBI" id="CHEBI:456215"/>
        <dbReference type="EC" id="1.13.12.7"/>
    </reaction>
</comment>
<evidence type="ECO:0000256" key="8">
    <source>
        <dbReference type="ARBA" id="ARBA00023002"/>
    </source>
</evidence>
<dbReference type="Gene3D" id="3.30.300.30">
    <property type="match status" value="1"/>
</dbReference>
<keyword evidence="10" id="KW-0576">Peroxisome</keyword>
<dbReference type="FunFam" id="3.40.50.12780:FF:000003">
    <property type="entry name" value="Long-chain-fatty-acid--CoA ligase FadD"/>
    <property type="match status" value="1"/>
</dbReference>
<dbReference type="InterPro" id="IPR000873">
    <property type="entry name" value="AMP-dep_synth/lig_dom"/>
</dbReference>
<dbReference type="SUPFAM" id="SSF56801">
    <property type="entry name" value="Acetyl-CoA synthetase-like"/>
    <property type="match status" value="1"/>
</dbReference>
<comment type="subcellular location">
    <subcellularLocation>
        <location evidence="1">Peroxisome</location>
    </subcellularLocation>
</comment>
<accession>A0AAW1LXH9</accession>
<dbReference type="Pfam" id="PF13193">
    <property type="entry name" value="AMP-binding_C"/>
    <property type="match status" value="1"/>
</dbReference>
<dbReference type="EMBL" id="JASPKY010000085">
    <property type="protein sequence ID" value="KAK9738603.1"/>
    <property type="molecule type" value="Genomic_DNA"/>
</dbReference>
<dbReference type="PANTHER" id="PTHR24096:SF422">
    <property type="entry name" value="BCDNA.GH02901"/>
    <property type="match status" value="1"/>
</dbReference>
<keyword evidence="17" id="KW-1185">Reference proteome</keyword>
<dbReference type="InterPro" id="IPR042099">
    <property type="entry name" value="ANL_N_sf"/>
</dbReference>
<evidence type="ECO:0000256" key="3">
    <source>
        <dbReference type="ARBA" id="ARBA00012532"/>
    </source>
</evidence>
<keyword evidence="8" id="KW-0560">Oxidoreductase</keyword>
<keyword evidence="12" id="KW-0599">Photoprotein</keyword>
<keyword evidence="9" id="KW-0503">Monooxygenase</keyword>
<dbReference type="InterPro" id="IPR025110">
    <property type="entry name" value="AMP-bd_C"/>
</dbReference>
<evidence type="ECO:0000313" key="16">
    <source>
        <dbReference type="EMBL" id="KAK9738603.1"/>
    </source>
</evidence>
<evidence type="ECO:0000256" key="9">
    <source>
        <dbReference type="ARBA" id="ARBA00023033"/>
    </source>
</evidence>
<evidence type="ECO:0000256" key="11">
    <source>
        <dbReference type="ARBA" id="ARBA00023223"/>
    </source>
</evidence>
<evidence type="ECO:0000256" key="6">
    <source>
        <dbReference type="ARBA" id="ARBA00022741"/>
    </source>
</evidence>